<evidence type="ECO:0000313" key="2">
    <source>
        <dbReference type="EMBL" id="GMF60748.1"/>
    </source>
</evidence>
<evidence type="ECO:0000313" key="3">
    <source>
        <dbReference type="Proteomes" id="UP001165121"/>
    </source>
</evidence>
<dbReference type="AlphaFoldDB" id="A0A9W7D687"/>
<accession>A0A9W7D687</accession>
<gene>
    <name evidence="2" type="ORF">Pfra01_002639000</name>
</gene>
<dbReference type="Proteomes" id="UP001165121">
    <property type="component" value="Unassembled WGS sequence"/>
</dbReference>
<comment type="caution">
    <text evidence="2">The sequence shown here is derived from an EMBL/GenBank/DDBJ whole genome shotgun (WGS) entry which is preliminary data.</text>
</comment>
<evidence type="ECO:0000256" key="1">
    <source>
        <dbReference type="SAM" id="MobiDB-lite"/>
    </source>
</evidence>
<organism evidence="2 3">
    <name type="scientific">Phytophthora fragariaefolia</name>
    <dbReference type="NCBI Taxonomy" id="1490495"/>
    <lineage>
        <taxon>Eukaryota</taxon>
        <taxon>Sar</taxon>
        <taxon>Stramenopiles</taxon>
        <taxon>Oomycota</taxon>
        <taxon>Peronosporomycetes</taxon>
        <taxon>Peronosporales</taxon>
        <taxon>Peronosporaceae</taxon>
        <taxon>Phytophthora</taxon>
    </lineage>
</organism>
<name>A0A9W7D687_9STRA</name>
<feature type="region of interest" description="Disordered" evidence="1">
    <location>
        <begin position="15"/>
        <end position="48"/>
    </location>
</feature>
<dbReference type="EMBL" id="BSXT01005517">
    <property type="protein sequence ID" value="GMF60748.1"/>
    <property type="molecule type" value="Genomic_DNA"/>
</dbReference>
<proteinExistence type="predicted"/>
<sequence>MVIFNFLPGRISHQRETLEEDQFPQTSAQDKQKNQRRSARFHSTITASQTAATETQLIGITEASGLSKQEQIRHHQAFDATKRAVQSIVDDENILDPSLPKSNYCFVPLSIILFSDRFAERLAHSKDAVTREQLEAGAVNAKSLFWKDVGAEYPHNMTDYNSLFAEVANNPHFASIDPSIIVKHNDARFYEMWEKATASTYRQLAGFMYPVRTLKSSMIVVTGDLMHSSKVAESSYQDNQSRANLIAGDSISPASTTQVGNPDADRLIDRITKLYRLIDHVKERQRKSELAGVVDASLTASLNKYHQRL</sequence>
<reference evidence="2" key="1">
    <citation type="submission" date="2023-04" db="EMBL/GenBank/DDBJ databases">
        <title>Phytophthora fragariaefolia NBRC 109709.</title>
        <authorList>
            <person name="Ichikawa N."/>
            <person name="Sato H."/>
            <person name="Tonouchi N."/>
        </authorList>
    </citation>
    <scope>NUCLEOTIDE SEQUENCE</scope>
    <source>
        <strain evidence="2">NBRC 109709</strain>
    </source>
</reference>
<protein>
    <submittedName>
        <fullName evidence="2">Unnamed protein product</fullName>
    </submittedName>
</protein>
<keyword evidence="3" id="KW-1185">Reference proteome</keyword>